<name>A0AAW4HH41_VIBVL</name>
<evidence type="ECO:0000313" key="2">
    <source>
        <dbReference type="Proteomes" id="UP000664056"/>
    </source>
</evidence>
<organism evidence="1 2">
    <name type="scientific">Vibrio vulnificus</name>
    <dbReference type="NCBI Taxonomy" id="672"/>
    <lineage>
        <taxon>Bacteria</taxon>
        <taxon>Pseudomonadati</taxon>
        <taxon>Pseudomonadota</taxon>
        <taxon>Gammaproteobacteria</taxon>
        <taxon>Vibrionales</taxon>
        <taxon>Vibrionaceae</taxon>
        <taxon>Vibrio</taxon>
    </lineage>
</organism>
<evidence type="ECO:0000313" key="1">
    <source>
        <dbReference type="EMBL" id="MBN8124533.1"/>
    </source>
</evidence>
<dbReference type="EMBL" id="JAFKOQ010000042">
    <property type="protein sequence ID" value="MBN8124533.1"/>
    <property type="molecule type" value="Genomic_DNA"/>
</dbReference>
<dbReference type="AlphaFoldDB" id="A0AAW4HH41"/>
<sequence length="64" mass="7244">MGGFWKGVKEFFTPGEVGPGKIGPGDYVGRLIEDPSFREQEEKVHGKDHVQKTIDNFQSYYGPR</sequence>
<proteinExistence type="predicted"/>
<reference evidence="1" key="1">
    <citation type="submission" date="2021-03" db="EMBL/GenBank/DDBJ databases">
        <title>Study of the foodborne Vibrio vulnificus isolates from China.</title>
        <authorList>
            <person name="Zheng Z."/>
            <person name="Ye L."/>
        </authorList>
    </citation>
    <scope>NUCLEOTIDE SEQUENCE</scope>
    <source>
        <strain evidence="1">Vv1582</strain>
    </source>
</reference>
<dbReference type="Proteomes" id="UP000664056">
    <property type="component" value="Unassembled WGS sequence"/>
</dbReference>
<protein>
    <submittedName>
        <fullName evidence="1">Uncharacterized protein</fullName>
    </submittedName>
</protein>
<gene>
    <name evidence="1" type="ORF">J0J18_22730</name>
</gene>
<dbReference type="RefSeq" id="WP_206623172.1">
    <property type="nucleotide sequence ID" value="NZ_JAFKOQ010000042.1"/>
</dbReference>
<accession>A0AAW4HH41</accession>
<comment type="caution">
    <text evidence="1">The sequence shown here is derived from an EMBL/GenBank/DDBJ whole genome shotgun (WGS) entry which is preliminary data.</text>
</comment>